<feature type="transmembrane region" description="Helical" evidence="7">
    <location>
        <begin position="29"/>
        <end position="48"/>
    </location>
</feature>
<evidence type="ECO:0000256" key="4">
    <source>
        <dbReference type="ARBA" id="ARBA00022989"/>
    </source>
</evidence>
<feature type="transmembrane region" description="Helical" evidence="7">
    <location>
        <begin position="5"/>
        <end position="23"/>
    </location>
</feature>
<name>A0A9X0WKA1_9GAMM</name>
<evidence type="ECO:0000256" key="3">
    <source>
        <dbReference type="ARBA" id="ARBA00022692"/>
    </source>
</evidence>
<comment type="similarity">
    <text evidence="2">Belongs to the autoinducer-2 exporter (AI-2E) (TC 2.A.86) family.</text>
</comment>
<dbReference type="InterPro" id="IPR002549">
    <property type="entry name" value="AI-2E-like"/>
</dbReference>
<evidence type="ECO:0000256" key="5">
    <source>
        <dbReference type="ARBA" id="ARBA00023136"/>
    </source>
</evidence>
<evidence type="ECO:0000256" key="1">
    <source>
        <dbReference type="ARBA" id="ARBA00004141"/>
    </source>
</evidence>
<evidence type="ECO:0000313" key="8">
    <source>
        <dbReference type="EMBL" id="MBK1645712.1"/>
    </source>
</evidence>
<dbReference type="Pfam" id="PF01594">
    <property type="entry name" value="AI-2E_transport"/>
    <property type="match status" value="1"/>
</dbReference>
<evidence type="ECO:0000256" key="2">
    <source>
        <dbReference type="ARBA" id="ARBA00009773"/>
    </source>
</evidence>
<evidence type="ECO:0000256" key="6">
    <source>
        <dbReference type="SAM" id="MobiDB-lite"/>
    </source>
</evidence>
<dbReference type="RefSeq" id="WP_200388525.1">
    <property type="nucleotide sequence ID" value="NZ_NRSD01000015.1"/>
</dbReference>
<reference evidence="8 9" key="1">
    <citation type="journal article" date="2020" name="Microorganisms">
        <title>Osmotic Adaptation and Compatible Solute Biosynthesis of Phototrophic Bacteria as Revealed from Genome Analyses.</title>
        <authorList>
            <person name="Imhoff J.F."/>
            <person name="Rahn T."/>
            <person name="Kunzel S."/>
            <person name="Keller A."/>
            <person name="Neulinger S.C."/>
        </authorList>
    </citation>
    <scope>NUCLEOTIDE SEQUENCE [LARGE SCALE GENOMIC DNA]</scope>
    <source>
        <strain evidence="8 9">DSM 21303</strain>
    </source>
</reference>
<keyword evidence="9" id="KW-1185">Reference proteome</keyword>
<evidence type="ECO:0000256" key="7">
    <source>
        <dbReference type="SAM" id="Phobius"/>
    </source>
</evidence>
<proteinExistence type="inferred from homology"/>
<organism evidence="8 9">
    <name type="scientific">Thiocapsa imhoffii</name>
    <dbReference type="NCBI Taxonomy" id="382777"/>
    <lineage>
        <taxon>Bacteria</taxon>
        <taxon>Pseudomonadati</taxon>
        <taxon>Pseudomonadota</taxon>
        <taxon>Gammaproteobacteria</taxon>
        <taxon>Chromatiales</taxon>
        <taxon>Chromatiaceae</taxon>
        <taxon>Thiocapsa</taxon>
    </lineage>
</organism>
<dbReference type="GO" id="GO:0016020">
    <property type="term" value="C:membrane"/>
    <property type="evidence" value="ECO:0007669"/>
    <property type="project" value="UniProtKB-SubCell"/>
</dbReference>
<dbReference type="PANTHER" id="PTHR21716">
    <property type="entry name" value="TRANSMEMBRANE PROTEIN"/>
    <property type="match status" value="1"/>
</dbReference>
<feature type="region of interest" description="Disordered" evidence="6">
    <location>
        <begin position="361"/>
        <end position="384"/>
    </location>
</feature>
<gene>
    <name evidence="8" type="ORF">CKO25_13845</name>
</gene>
<keyword evidence="5 7" id="KW-0472">Membrane</keyword>
<sequence>MNQDVATKSIVLVMAFGITLLFLAMIQKFLMALFLAAIFSALARPLFLRLETRFGGRRHLASAATLAVMVILVLLPLTLLIGVVIAQAIEISAVVTPWVKAQLASPDSFSEGLRRLPFYEELLPLRNLLLEQVGEAVSITSKFIVGGLSSLTIGTLNFFLMSFVILYSMYFLQMDGDRVVERILYYLPLKAADERIMLQKFTSVTRATIKGTLVIGLLQGGLAGIAFAVAGIDNWVFWGTLMVVLSIIPAVGAALVWIPACIVLAFQGQVMTALLLGLFCALVVGSLDNILRPILVGRDTQMHELMIFLSTLGGLVMFGFTGIFIGPLIASFFISIWEMYGVEFADVLPDTEDVLAVLSHLDDPPESERTGGDGERSPPSERER</sequence>
<keyword evidence="4 7" id="KW-1133">Transmembrane helix</keyword>
<accession>A0A9X0WKA1</accession>
<comment type="caution">
    <text evidence="8">The sequence shown here is derived from an EMBL/GenBank/DDBJ whole genome shotgun (WGS) entry which is preliminary data.</text>
</comment>
<feature type="transmembrane region" description="Helical" evidence="7">
    <location>
        <begin position="151"/>
        <end position="172"/>
    </location>
</feature>
<dbReference type="PANTHER" id="PTHR21716:SF4">
    <property type="entry name" value="TRANSMEMBRANE PROTEIN 245"/>
    <property type="match status" value="1"/>
</dbReference>
<feature type="transmembrane region" description="Helical" evidence="7">
    <location>
        <begin position="307"/>
        <end position="334"/>
    </location>
</feature>
<comment type="subcellular location">
    <subcellularLocation>
        <location evidence="1">Membrane</location>
        <topology evidence="1">Multi-pass membrane protein</topology>
    </subcellularLocation>
</comment>
<evidence type="ECO:0000313" key="9">
    <source>
        <dbReference type="Proteomes" id="UP001138802"/>
    </source>
</evidence>
<feature type="transmembrane region" description="Helical" evidence="7">
    <location>
        <begin position="235"/>
        <end position="258"/>
    </location>
</feature>
<dbReference type="Proteomes" id="UP001138802">
    <property type="component" value="Unassembled WGS sequence"/>
</dbReference>
<protein>
    <submittedName>
        <fullName evidence="8">AI-2E family transporter</fullName>
    </submittedName>
</protein>
<keyword evidence="3 7" id="KW-0812">Transmembrane</keyword>
<dbReference type="AlphaFoldDB" id="A0A9X0WKA1"/>
<feature type="transmembrane region" description="Helical" evidence="7">
    <location>
        <begin position="60"/>
        <end position="89"/>
    </location>
</feature>
<dbReference type="EMBL" id="NRSD01000015">
    <property type="protein sequence ID" value="MBK1645712.1"/>
    <property type="molecule type" value="Genomic_DNA"/>
</dbReference>
<feature type="transmembrane region" description="Helical" evidence="7">
    <location>
        <begin position="207"/>
        <end position="229"/>
    </location>
</feature>
<feature type="transmembrane region" description="Helical" evidence="7">
    <location>
        <begin position="270"/>
        <end position="287"/>
    </location>
</feature>